<dbReference type="PANTHER" id="PTHR10380">
    <property type="entry name" value="CUTICLE PROTEIN"/>
    <property type="match status" value="1"/>
</dbReference>
<evidence type="ECO:0000256" key="2">
    <source>
        <dbReference type="SAM" id="MobiDB-lite"/>
    </source>
</evidence>
<reference evidence="3 4" key="1">
    <citation type="submission" date="2021-06" db="EMBL/GenBank/DDBJ databases">
        <title>Caerostris extrusa draft genome.</title>
        <authorList>
            <person name="Kono N."/>
            <person name="Arakawa K."/>
        </authorList>
    </citation>
    <scope>NUCLEOTIDE SEQUENCE [LARGE SCALE GENOMIC DNA]</scope>
</reference>
<evidence type="ECO:0000313" key="4">
    <source>
        <dbReference type="Proteomes" id="UP001054945"/>
    </source>
</evidence>
<accession>A0AAV4RZL1</accession>
<dbReference type="GO" id="GO:0062129">
    <property type="term" value="C:chitin-based extracellular matrix"/>
    <property type="evidence" value="ECO:0007669"/>
    <property type="project" value="TreeGrafter"/>
</dbReference>
<dbReference type="Pfam" id="PF00379">
    <property type="entry name" value="Chitin_bind_4"/>
    <property type="match status" value="1"/>
</dbReference>
<evidence type="ECO:0008006" key="5">
    <source>
        <dbReference type="Google" id="ProtNLM"/>
    </source>
</evidence>
<dbReference type="AlphaFoldDB" id="A0AAV4RZL1"/>
<dbReference type="InterPro" id="IPR050468">
    <property type="entry name" value="Cuticle_Struct_Prot"/>
</dbReference>
<proteinExistence type="predicted"/>
<evidence type="ECO:0000313" key="3">
    <source>
        <dbReference type="EMBL" id="GIY26341.1"/>
    </source>
</evidence>
<dbReference type="EMBL" id="BPLR01008672">
    <property type="protein sequence ID" value="GIY26341.1"/>
    <property type="molecule type" value="Genomic_DNA"/>
</dbReference>
<dbReference type="GO" id="GO:0008010">
    <property type="term" value="F:structural constituent of chitin-based larval cuticle"/>
    <property type="evidence" value="ECO:0007669"/>
    <property type="project" value="TreeGrafter"/>
</dbReference>
<keyword evidence="1" id="KW-0193">Cuticle</keyword>
<dbReference type="Proteomes" id="UP001054945">
    <property type="component" value="Unassembled WGS sequence"/>
</dbReference>
<comment type="caution">
    <text evidence="3">The sequence shown here is derived from an EMBL/GenBank/DDBJ whole genome shotgun (WGS) entry which is preliminary data.</text>
</comment>
<organism evidence="3 4">
    <name type="scientific">Caerostris extrusa</name>
    <name type="common">Bark spider</name>
    <name type="synonym">Caerostris bankana</name>
    <dbReference type="NCBI Taxonomy" id="172846"/>
    <lineage>
        <taxon>Eukaryota</taxon>
        <taxon>Metazoa</taxon>
        <taxon>Ecdysozoa</taxon>
        <taxon>Arthropoda</taxon>
        <taxon>Chelicerata</taxon>
        <taxon>Arachnida</taxon>
        <taxon>Araneae</taxon>
        <taxon>Araneomorphae</taxon>
        <taxon>Entelegynae</taxon>
        <taxon>Araneoidea</taxon>
        <taxon>Araneidae</taxon>
        <taxon>Caerostris</taxon>
    </lineage>
</organism>
<evidence type="ECO:0000256" key="1">
    <source>
        <dbReference type="PROSITE-ProRule" id="PRU00497"/>
    </source>
</evidence>
<keyword evidence="4" id="KW-1185">Reference proteome</keyword>
<protein>
    <recommendedName>
        <fullName evidence="5">Cuticle protein</fullName>
    </recommendedName>
</protein>
<dbReference type="InterPro" id="IPR000618">
    <property type="entry name" value="Insect_cuticle"/>
</dbReference>
<dbReference type="PROSITE" id="PS51155">
    <property type="entry name" value="CHIT_BIND_RR_2"/>
    <property type="match status" value="1"/>
</dbReference>
<gene>
    <name evidence="3" type="primary">AVEN_155023_1</name>
    <name evidence="3" type="ORF">CEXT_142291</name>
</gene>
<feature type="region of interest" description="Disordered" evidence="2">
    <location>
        <begin position="196"/>
        <end position="220"/>
    </location>
</feature>
<sequence>MYGVAQEVTIGQVNPTNTSVQTNGHLFTTEAGESDIWLLTKDSPIPARLNRAWSPENGYPGVQHVSTLRRIRGPQSPIDVLEHRSENNHGVEVFTSDSVVYNSGANNRQTQIENVFHSPEAVLVQLPAHLTTGFWENPRPQFMEQLSSSARRVGSSHELDFLQFDGPQNESILPKPVYDLPYQTYFIASDHINNETTSPASLQSSQQDTFPPTEGRASSVSPVVLPRNEGELLYEISYDELLSRPSSQEDIVLIEVPEFLTSEYYGNIPGTDEQQNSARPVPYIVTDSLLSTGNESNVNEGSSSYIYNASSLTPEEIQEIFELLGLSFQDFYNNSSSQTVTAKVEPENITTTTTPTTSAPNIENTTVNSKTSAINITLANLNNSITSAPIKTSMSTSVSRSFLAVPSSIAEKLNASKGLMISRRISPISSKKLEVLRKLKLKPKPYVFGYRQDDGNGTHQHRNETADGSGIVKGTYGYRDASGVYRNVNYIADNNGFHAVVRTNEPGTITANTADAVFRAELPPKAAIAQMMAYANARSKNIKNP</sequence>
<name>A0AAV4RZL1_CAEEX</name>
<dbReference type="PANTHER" id="PTHR10380:SF235">
    <property type="entry name" value="CUTICULAR PROTEIN 73D, ISOFORM B"/>
    <property type="match status" value="1"/>
</dbReference>